<reference evidence="3 4" key="1">
    <citation type="submission" date="2020-10" db="EMBL/GenBank/DDBJ databases">
        <title>Wide distribution of Phycisphaera-like planctomycetes from WD2101 soil group in peatlands and genome analysis of the first cultivated representative.</title>
        <authorList>
            <person name="Dedysh S.N."/>
            <person name="Beletsky A.V."/>
            <person name="Ivanova A."/>
            <person name="Kulichevskaya I.S."/>
            <person name="Suzina N.E."/>
            <person name="Philippov D.A."/>
            <person name="Rakitin A.L."/>
            <person name="Mardanov A.V."/>
            <person name="Ravin N.V."/>
        </authorList>
    </citation>
    <scope>NUCLEOTIDE SEQUENCE [LARGE SCALE GENOMIC DNA]</scope>
    <source>
        <strain evidence="3 4">M1803</strain>
    </source>
</reference>
<dbReference type="CDD" id="cd08894">
    <property type="entry name" value="SRPBCC_CalC_Aha1-like_1"/>
    <property type="match status" value="1"/>
</dbReference>
<sequence length="323" mass="36795">MPANPPKRPADRPDELYITRVYDAPVSAVWDAWTDTEQVAKWWGPRGFTLTTHSKDLRVGGHWTYIMHGPDGTDYPNKTTYYEVEPGRKLVYDHGASDDRPPLFRVTVFFTEEDGKTRMDMTMSLATPEAATEIKKFIKKAGGEATWDRLAEYLGKERAGKELFVINRTFSAPIETMFEVWTNPDHFSQWIPPTGFTMKFIRADIRPGGSTFYVMTGGNNLTMYGRAHYIEIARPHRLVYTQEFVDEQENISRHPLAPTWPPAMLTIVTFTEEGPDKTRVTVEWQPHGNSTAEEIATFVQSRAGMTMGWTGSFDKLEAKLAAR</sequence>
<dbReference type="Gene3D" id="3.30.530.20">
    <property type="match status" value="2"/>
</dbReference>
<evidence type="ECO:0000259" key="2">
    <source>
        <dbReference type="Pfam" id="PF08327"/>
    </source>
</evidence>
<feature type="domain" description="Activator of Hsp90 ATPase homologue 1/2-like C-terminal" evidence="2">
    <location>
        <begin position="172"/>
        <end position="319"/>
    </location>
</feature>
<protein>
    <submittedName>
        <fullName evidence="3">SRPBCC domain-containing protein</fullName>
    </submittedName>
</protein>
<accession>A0A7M2WTN4</accession>
<evidence type="ECO:0000256" key="1">
    <source>
        <dbReference type="ARBA" id="ARBA00006817"/>
    </source>
</evidence>
<dbReference type="KEGG" id="hbs:IPV69_18230"/>
<feature type="domain" description="Activator of Hsp90 ATPase homologue 1/2-like C-terminal" evidence="2">
    <location>
        <begin position="23"/>
        <end position="155"/>
    </location>
</feature>
<gene>
    <name evidence="3" type="ORF">IPV69_18230</name>
</gene>
<organism evidence="3 4">
    <name type="scientific">Humisphaera borealis</name>
    <dbReference type="NCBI Taxonomy" id="2807512"/>
    <lineage>
        <taxon>Bacteria</taxon>
        <taxon>Pseudomonadati</taxon>
        <taxon>Planctomycetota</taxon>
        <taxon>Phycisphaerae</taxon>
        <taxon>Tepidisphaerales</taxon>
        <taxon>Tepidisphaeraceae</taxon>
        <taxon>Humisphaera</taxon>
    </lineage>
</organism>
<dbReference type="EMBL" id="CP063458">
    <property type="protein sequence ID" value="QOV88181.1"/>
    <property type="molecule type" value="Genomic_DNA"/>
</dbReference>
<dbReference type="InterPro" id="IPR023393">
    <property type="entry name" value="START-like_dom_sf"/>
</dbReference>
<keyword evidence="4" id="KW-1185">Reference proteome</keyword>
<comment type="similarity">
    <text evidence="1">Belongs to the AHA1 family.</text>
</comment>
<evidence type="ECO:0000313" key="3">
    <source>
        <dbReference type="EMBL" id="QOV88181.1"/>
    </source>
</evidence>
<dbReference type="AlphaFoldDB" id="A0A7M2WTN4"/>
<dbReference type="Pfam" id="PF08327">
    <property type="entry name" value="AHSA1"/>
    <property type="match status" value="2"/>
</dbReference>
<dbReference type="Proteomes" id="UP000593765">
    <property type="component" value="Chromosome"/>
</dbReference>
<dbReference type="PANTHER" id="PTHR36929">
    <property type="entry name" value="ATTACHMENT SUBUNIT, PUTATIVE-RELATED"/>
    <property type="match status" value="1"/>
</dbReference>
<dbReference type="RefSeq" id="WP_206291153.1">
    <property type="nucleotide sequence ID" value="NZ_CP063458.1"/>
</dbReference>
<evidence type="ECO:0000313" key="4">
    <source>
        <dbReference type="Proteomes" id="UP000593765"/>
    </source>
</evidence>
<dbReference type="InterPro" id="IPR013538">
    <property type="entry name" value="ASHA1/2-like_C"/>
</dbReference>
<dbReference type="PANTHER" id="PTHR36929:SF5">
    <property type="entry name" value="BLR6751 PROTEIN"/>
    <property type="match status" value="1"/>
</dbReference>
<dbReference type="SUPFAM" id="SSF55961">
    <property type="entry name" value="Bet v1-like"/>
    <property type="match status" value="2"/>
</dbReference>
<proteinExistence type="inferred from homology"/>
<dbReference type="CDD" id="cd07814">
    <property type="entry name" value="SRPBCC_CalC_Aha1-like"/>
    <property type="match status" value="1"/>
</dbReference>
<name>A0A7M2WTN4_9BACT</name>